<feature type="transmembrane region" description="Helical" evidence="7">
    <location>
        <begin position="84"/>
        <end position="106"/>
    </location>
</feature>
<dbReference type="InterPro" id="IPR001851">
    <property type="entry name" value="ABC_transp_permease"/>
</dbReference>
<dbReference type="GO" id="GO:0015658">
    <property type="term" value="F:branched-chain amino acid transmembrane transporter activity"/>
    <property type="evidence" value="ECO:0007669"/>
    <property type="project" value="InterPro"/>
</dbReference>
<dbReference type="RefSeq" id="WP_183297073.1">
    <property type="nucleotide sequence ID" value="NZ_JACHVX010000005.1"/>
</dbReference>
<proteinExistence type="predicted"/>
<feature type="transmembrane region" description="Helical" evidence="7">
    <location>
        <begin position="215"/>
        <end position="236"/>
    </location>
</feature>
<dbReference type="EMBL" id="JACHVX010000005">
    <property type="protein sequence ID" value="MBB2924256.1"/>
    <property type="molecule type" value="Genomic_DNA"/>
</dbReference>
<protein>
    <submittedName>
        <fullName evidence="8">Branched-chain amino acid transport system permease protein</fullName>
    </submittedName>
</protein>
<name>A0A7W4UHH4_9CELL</name>
<reference evidence="8 9" key="2">
    <citation type="submission" date="2020-08" db="EMBL/GenBank/DDBJ databases">
        <authorList>
            <person name="Partida-Martinez L."/>
            <person name="Huntemann M."/>
            <person name="Clum A."/>
            <person name="Wang J."/>
            <person name="Palaniappan K."/>
            <person name="Ritter S."/>
            <person name="Chen I.-M."/>
            <person name="Stamatis D."/>
            <person name="Reddy T."/>
            <person name="O'Malley R."/>
            <person name="Daum C."/>
            <person name="Shapiro N."/>
            <person name="Ivanova N."/>
            <person name="Kyrpides N."/>
            <person name="Woyke T."/>
        </authorList>
    </citation>
    <scope>NUCLEOTIDE SEQUENCE [LARGE SCALE GENOMIC DNA]</scope>
    <source>
        <strain evidence="8 9">RAS26</strain>
    </source>
</reference>
<comment type="subcellular location">
    <subcellularLocation>
        <location evidence="1">Cell membrane</location>
        <topology evidence="1">Multi-pass membrane protein</topology>
    </subcellularLocation>
</comment>
<feature type="transmembrane region" description="Helical" evidence="7">
    <location>
        <begin position="165"/>
        <end position="184"/>
    </location>
</feature>
<keyword evidence="2" id="KW-1003">Cell membrane</keyword>
<gene>
    <name evidence="8" type="ORF">FHR80_003189</name>
</gene>
<feature type="transmembrane region" description="Helical" evidence="7">
    <location>
        <begin position="305"/>
        <end position="329"/>
    </location>
</feature>
<comment type="caution">
    <text evidence="8">The sequence shown here is derived from an EMBL/GenBank/DDBJ whole genome shotgun (WGS) entry which is preliminary data.</text>
</comment>
<dbReference type="Pfam" id="PF02653">
    <property type="entry name" value="BPD_transp_2"/>
    <property type="match status" value="1"/>
</dbReference>
<sequence>MNARRTLLLAAGGLVLAIGATFLLDPFRNYQLALVAAYLCATAGLTVLVGLSGQLSLGHAALMAAGGYGYALTVNALTGAGVDGVVLFLGGIVGAVVVSGVVGLLLGLAGARLHGPYLAGLTLTLVVAVPAVAASVPALQGDRGVRTAFDGVPAPLRSLIALEQWQAWVALAVAAVAVTGLVLLRDGRAGLRMRAVRDDEVAAALAGIAPARVKVLAFVASSVTAGLGGSVLVFVTQSVSPGAFPLGLSLLLLVAVVVGGLGSLLGAALGAVLVVLLPWLVGAVTDALPLPDAVVQRLDGTLASLVFGVLLIALVAGAPGGLAGALTAARARHRARRAAAGAGGTDRTGRTGRARRSRPARRGAPAAPPAGDPSGPARPTTPRTPREPVRTPTEG</sequence>
<evidence type="ECO:0000256" key="6">
    <source>
        <dbReference type="SAM" id="MobiDB-lite"/>
    </source>
</evidence>
<dbReference type="GO" id="GO:0005886">
    <property type="term" value="C:plasma membrane"/>
    <property type="evidence" value="ECO:0007669"/>
    <property type="project" value="UniProtKB-SubCell"/>
</dbReference>
<evidence type="ECO:0000256" key="1">
    <source>
        <dbReference type="ARBA" id="ARBA00004651"/>
    </source>
</evidence>
<keyword evidence="3 7" id="KW-0812">Transmembrane</keyword>
<dbReference type="AlphaFoldDB" id="A0A7W4UHH4"/>
<evidence type="ECO:0000313" key="9">
    <source>
        <dbReference type="Proteomes" id="UP000518206"/>
    </source>
</evidence>
<dbReference type="PANTHER" id="PTHR30482:SF20">
    <property type="entry name" value="HIGH-AFFINITY BRANCHED-CHAIN AMINO ACID TRANSPORT SYSTEM PERMEASE PROTEIN LIVM"/>
    <property type="match status" value="1"/>
</dbReference>
<reference evidence="8 9" key="1">
    <citation type="submission" date="2020-08" db="EMBL/GenBank/DDBJ databases">
        <title>The Agave Microbiome: Exploring the role of microbial communities in plant adaptations to desert environments.</title>
        <authorList>
            <person name="Partida-Martinez L.P."/>
        </authorList>
    </citation>
    <scope>NUCLEOTIDE SEQUENCE [LARGE SCALE GENOMIC DNA]</scope>
    <source>
        <strain evidence="8 9">RAS26</strain>
    </source>
</reference>
<feature type="transmembrane region" description="Helical" evidence="7">
    <location>
        <begin position="242"/>
        <end position="261"/>
    </location>
</feature>
<dbReference type="PANTHER" id="PTHR30482">
    <property type="entry name" value="HIGH-AFFINITY BRANCHED-CHAIN AMINO ACID TRANSPORT SYSTEM PERMEASE"/>
    <property type="match status" value="1"/>
</dbReference>
<keyword evidence="5 7" id="KW-0472">Membrane</keyword>
<evidence type="ECO:0000256" key="4">
    <source>
        <dbReference type="ARBA" id="ARBA00022989"/>
    </source>
</evidence>
<dbReference type="Proteomes" id="UP000518206">
    <property type="component" value="Unassembled WGS sequence"/>
</dbReference>
<evidence type="ECO:0000256" key="7">
    <source>
        <dbReference type="SAM" id="Phobius"/>
    </source>
</evidence>
<feature type="transmembrane region" description="Helical" evidence="7">
    <location>
        <begin position="118"/>
        <end position="139"/>
    </location>
</feature>
<feature type="transmembrane region" description="Helical" evidence="7">
    <location>
        <begin position="33"/>
        <end position="53"/>
    </location>
</feature>
<evidence type="ECO:0000256" key="3">
    <source>
        <dbReference type="ARBA" id="ARBA00022692"/>
    </source>
</evidence>
<feature type="region of interest" description="Disordered" evidence="6">
    <location>
        <begin position="336"/>
        <end position="395"/>
    </location>
</feature>
<evidence type="ECO:0000313" key="8">
    <source>
        <dbReference type="EMBL" id="MBB2924256.1"/>
    </source>
</evidence>
<feature type="transmembrane region" description="Helical" evidence="7">
    <location>
        <begin position="268"/>
        <end position="285"/>
    </location>
</feature>
<evidence type="ECO:0000256" key="2">
    <source>
        <dbReference type="ARBA" id="ARBA00022475"/>
    </source>
</evidence>
<feature type="compositionally biased region" description="Low complexity" evidence="6">
    <location>
        <begin position="372"/>
        <end position="383"/>
    </location>
</feature>
<dbReference type="InterPro" id="IPR043428">
    <property type="entry name" value="LivM-like"/>
</dbReference>
<feature type="compositionally biased region" description="Basic residues" evidence="6">
    <location>
        <begin position="350"/>
        <end position="361"/>
    </location>
</feature>
<accession>A0A7W4UHH4</accession>
<keyword evidence="4 7" id="KW-1133">Transmembrane helix</keyword>
<organism evidence="8 9">
    <name type="scientific">Cellulomonas cellasea</name>
    <dbReference type="NCBI Taxonomy" id="43670"/>
    <lineage>
        <taxon>Bacteria</taxon>
        <taxon>Bacillati</taxon>
        <taxon>Actinomycetota</taxon>
        <taxon>Actinomycetes</taxon>
        <taxon>Micrococcales</taxon>
        <taxon>Cellulomonadaceae</taxon>
        <taxon>Cellulomonas</taxon>
    </lineage>
</organism>
<feature type="transmembrane region" description="Helical" evidence="7">
    <location>
        <begin position="60"/>
        <end position="78"/>
    </location>
</feature>
<evidence type="ECO:0000256" key="5">
    <source>
        <dbReference type="ARBA" id="ARBA00023136"/>
    </source>
</evidence>